<dbReference type="Gene3D" id="3.20.200.10">
    <property type="entry name" value="MHCK/EF2 kinase"/>
    <property type="match status" value="1"/>
</dbReference>
<evidence type="ECO:0000313" key="8">
    <source>
        <dbReference type="EMBL" id="OAV91151.1"/>
    </source>
</evidence>
<keyword evidence="10" id="KW-1185">Reference proteome</keyword>
<dbReference type="GO" id="GO:0004674">
    <property type="term" value="F:protein serine/threonine kinase activity"/>
    <property type="evidence" value="ECO:0007669"/>
    <property type="project" value="UniProtKB-KW"/>
</dbReference>
<evidence type="ECO:0000313" key="10">
    <source>
        <dbReference type="Proteomes" id="UP000005240"/>
    </source>
</evidence>
<dbReference type="SUPFAM" id="SSF56112">
    <property type="entry name" value="Protein kinase-like (PK-like)"/>
    <property type="match status" value="1"/>
</dbReference>
<gene>
    <name evidence="8" type="ORF">PTTG_28084</name>
</gene>
<dbReference type="EnsemblFungi" id="PTTG_28084-t43_1">
    <property type="protein sequence ID" value="PTTG_28084-t43_1-p1"/>
    <property type="gene ID" value="PTTG_28084"/>
</dbReference>
<keyword evidence="2" id="KW-0808">Transferase</keyword>
<evidence type="ECO:0000256" key="3">
    <source>
        <dbReference type="ARBA" id="ARBA00022741"/>
    </source>
</evidence>
<sequence length="556" mass="61253">MTSGLNTIAPSPLRIAESMPPPAPQLAVPAVVPAIPAVPVIPAFNAAEIQMSAGTKAHFQAIGKAKRTKKPLPAPYSRSSQQSSSKSAAEPSSQFTLINCGILILQDEKFNKKLTSTIKSMHRIEMSDPNLYFKLWSELWALFSPELIKKGLIGPLPNNPLEQTCLSHGQSRLPDLSTLLSHLEHTKKKPVQVDLIYEDLSSELETGITTSVSSSQVRSTRKRAVQKDVPAKPNFNLDTVVRNRNHTIARTLPARGHASLLTQLAYLGQPLADHALSWNEEAWVIGQRLEFDNDDVTSVQGQEPSSIVYGLKSTPRAITLKVDKTNEVGRGSMQVAYAAQVKSLLKDGSEEITDYVAKHRFIDHIPSLSNHATDARMYQACGLLLREFKRVVADAESPLLTNGLKQRASDFHLVWHCVVVIGDVNYPTEIYFLEAALEGPYVKYSSNINFNVTQDQAGMDISNLHLMNAFTHWYYVTSRGQSLVCDLQGVGTIVTDPQIIDLDHVRWADGNNAASGIQLFLENHVCNPVCNALELGEAVDLGWRRPDQNTQSSITP</sequence>
<accession>A0A180GEV5</accession>
<dbReference type="InterPro" id="IPR011009">
    <property type="entry name" value="Kinase-like_dom_sf"/>
</dbReference>
<keyword evidence="4" id="KW-0418">Kinase</keyword>
<dbReference type="InterPro" id="IPR004166">
    <property type="entry name" value="a-kinase_dom"/>
</dbReference>
<evidence type="ECO:0000259" key="7">
    <source>
        <dbReference type="PROSITE" id="PS51158"/>
    </source>
</evidence>
<dbReference type="AlphaFoldDB" id="A0A180GEV5"/>
<dbReference type="InterPro" id="IPR051852">
    <property type="entry name" value="Alpha-type_PK"/>
</dbReference>
<dbReference type="OrthoDB" id="2871286at2759"/>
<dbReference type="PANTHER" id="PTHR45992">
    <property type="entry name" value="EUKARYOTIC ELONGATION FACTOR 2 KINASE-RELATED"/>
    <property type="match status" value="1"/>
</dbReference>
<feature type="compositionally biased region" description="Low complexity" evidence="6">
    <location>
        <begin position="75"/>
        <end position="90"/>
    </location>
</feature>
<dbReference type="SMART" id="SM00811">
    <property type="entry name" value="Alpha_kinase"/>
    <property type="match status" value="1"/>
</dbReference>
<reference evidence="9 10" key="3">
    <citation type="journal article" date="2017" name="G3 (Bethesda)">
        <title>Comparative analysis highlights variable genome content of wheat rusts and divergence of the mating loci.</title>
        <authorList>
            <person name="Cuomo C.A."/>
            <person name="Bakkeren G."/>
            <person name="Khalil H.B."/>
            <person name="Panwar V."/>
            <person name="Joly D."/>
            <person name="Linning R."/>
            <person name="Sakthikumar S."/>
            <person name="Song X."/>
            <person name="Adiconis X."/>
            <person name="Fan L."/>
            <person name="Goldberg J.M."/>
            <person name="Levin J.Z."/>
            <person name="Young S."/>
            <person name="Zeng Q."/>
            <person name="Anikster Y."/>
            <person name="Bruce M."/>
            <person name="Wang M."/>
            <person name="Yin C."/>
            <person name="McCallum B."/>
            <person name="Szabo L.J."/>
            <person name="Hulbert S."/>
            <person name="Chen X."/>
            <person name="Fellers J.P."/>
        </authorList>
    </citation>
    <scope>NUCLEOTIDE SEQUENCE</scope>
    <source>
        <strain evidence="9">isolate 1-1 / race 1 (BBBD)</strain>
        <strain evidence="10">Isolate 1-1 / race 1 (BBBD)</strain>
    </source>
</reference>
<evidence type="ECO:0000256" key="4">
    <source>
        <dbReference type="ARBA" id="ARBA00022777"/>
    </source>
</evidence>
<evidence type="ECO:0000256" key="2">
    <source>
        <dbReference type="ARBA" id="ARBA00022679"/>
    </source>
</evidence>
<dbReference type="GO" id="GO:0031037">
    <property type="term" value="P:myosin II filament disassembly"/>
    <property type="evidence" value="ECO:0007669"/>
    <property type="project" value="TreeGrafter"/>
</dbReference>
<dbReference type="Pfam" id="PF02816">
    <property type="entry name" value="Alpha_kinase"/>
    <property type="match status" value="1"/>
</dbReference>
<feature type="domain" description="Alpha-type protein kinase" evidence="7">
    <location>
        <begin position="301"/>
        <end position="538"/>
    </location>
</feature>
<evidence type="ECO:0000256" key="6">
    <source>
        <dbReference type="SAM" id="MobiDB-lite"/>
    </source>
</evidence>
<keyword evidence="5" id="KW-0067">ATP-binding</keyword>
<reference evidence="9" key="4">
    <citation type="submission" date="2025-05" db="UniProtKB">
        <authorList>
            <consortium name="EnsemblFungi"/>
        </authorList>
    </citation>
    <scope>IDENTIFICATION</scope>
    <source>
        <strain evidence="9">isolate 1-1 / race 1 (BBBD)</strain>
    </source>
</reference>
<dbReference type="CDD" id="cd04515">
    <property type="entry name" value="Alpha_kinase"/>
    <property type="match status" value="1"/>
</dbReference>
<evidence type="ECO:0000256" key="1">
    <source>
        <dbReference type="ARBA" id="ARBA00022527"/>
    </source>
</evidence>
<protein>
    <submittedName>
        <fullName evidence="9">Alpha-type protein kinase domain-containing protein</fullName>
    </submittedName>
</protein>
<dbReference type="PANTHER" id="PTHR45992:SF2">
    <property type="entry name" value="EUKARYOTIC ELONGATION FACTOR 2 KINASE"/>
    <property type="match status" value="1"/>
</dbReference>
<dbReference type="PROSITE" id="PS51158">
    <property type="entry name" value="ALPHA_KINASE"/>
    <property type="match status" value="1"/>
</dbReference>
<name>A0A180GEV5_PUCT1</name>
<dbReference type="VEuPathDB" id="FungiDB:PTTG_28084"/>
<dbReference type="EMBL" id="ADAS02000086">
    <property type="protein sequence ID" value="OAV91151.1"/>
    <property type="molecule type" value="Genomic_DNA"/>
</dbReference>
<reference evidence="8" key="2">
    <citation type="submission" date="2016-05" db="EMBL/GenBank/DDBJ databases">
        <title>Comparative analysis highlights variable genome content of wheat rusts and divergence of the mating loci.</title>
        <authorList>
            <person name="Cuomo C.A."/>
            <person name="Bakkeren G."/>
            <person name="Szabo L."/>
            <person name="Khalil H."/>
            <person name="Joly D."/>
            <person name="Goldberg J."/>
            <person name="Young S."/>
            <person name="Zeng Q."/>
            <person name="Fellers J."/>
        </authorList>
    </citation>
    <scope>NUCLEOTIDE SEQUENCE [LARGE SCALE GENOMIC DNA]</scope>
    <source>
        <strain evidence="8">1-1 BBBD Race 1</strain>
    </source>
</reference>
<keyword evidence="3" id="KW-0547">Nucleotide-binding</keyword>
<proteinExistence type="predicted"/>
<evidence type="ECO:0000256" key="5">
    <source>
        <dbReference type="ARBA" id="ARBA00022840"/>
    </source>
</evidence>
<keyword evidence="1" id="KW-0723">Serine/threonine-protein kinase</keyword>
<organism evidence="8">
    <name type="scientific">Puccinia triticina (isolate 1-1 / race 1 (BBBD))</name>
    <name type="common">Brown leaf rust fungus</name>
    <dbReference type="NCBI Taxonomy" id="630390"/>
    <lineage>
        <taxon>Eukaryota</taxon>
        <taxon>Fungi</taxon>
        <taxon>Dikarya</taxon>
        <taxon>Basidiomycota</taxon>
        <taxon>Pucciniomycotina</taxon>
        <taxon>Pucciniomycetes</taxon>
        <taxon>Pucciniales</taxon>
        <taxon>Pucciniaceae</taxon>
        <taxon>Puccinia</taxon>
    </lineage>
</organism>
<evidence type="ECO:0000313" key="9">
    <source>
        <dbReference type="EnsemblFungi" id="PTTG_28084-t43_1-p1"/>
    </source>
</evidence>
<feature type="region of interest" description="Disordered" evidence="6">
    <location>
        <begin position="64"/>
        <end position="90"/>
    </location>
</feature>
<dbReference type="GO" id="GO:1903013">
    <property type="term" value="P:response to differentiation-inducing factor 1"/>
    <property type="evidence" value="ECO:0007669"/>
    <property type="project" value="TreeGrafter"/>
</dbReference>
<dbReference type="Proteomes" id="UP000005240">
    <property type="component" value="Unassembled WGS sequence"/>
</dbReference>
<reference evidence="8" key="1">
    <citation type="submission" date="2009-11" db="EMBL/GenBank/DDBJ databases">
        <authorList>
            <consortium name="The Broad Institute Genome Sequencing Platform"/>
            <person name="Ward D."/>
            <person name="Feldgarden M."/>
            <person name="Earl A."/>
            <person name="Young S.K."/>
            <person name="Zeng Q."/>
            <person name="Koehrsen M."/>
            <person name="Alvarado L."/>
            <person name="Berlin A."/>
            <person name="Bochicchio J."/>
            <person name="Borenstein D."/>
            <person name="Chapman S.B."/>
            <person name="Chen Z."/>
            <person name="Engels R."/>
            <person name="Freedman E."/>
            <person name="Gellesch M."/>
            <person name="Goldberg J."/>
            <person name="Griggs A."/>
            <person name="Gujja S."/>
            <person name="Heilman E."/>
            <person name="Heiman D."/>
            <person name="Hepburn T."/>
            <person name="Howarth C."/>
            <person name="Jen D."/>
            <person name="Larson L."/>
            <person name="Lewis B."/>
            <person name="Mehta T."/>
            <person name="Park D."/>
            <person name="Pearson M."/>
            <person name="Roberts A."/>
            <person name="Saif S."/>
            <person name="Shea T."/>
            <person name="Shenoy N."/>
            <person name="Sisk P."/>
            <person name="Stolte C."/>
            <person name="Sykes S."/>
            <person name="Thomson T."/>
            <person name="Walk T."/>
            <person name="White J."/>
            <person name="Yandava C."/>
            <person name="Izard J."/>
            <person name="Baranova O.V."/>
            <person name="Blanton J.M."/>
            <person name="Tanner A.C."/>
            <person name="Dewhirst F.E."/>
            <person name="Haas B."/>
            <person name="Nusbaum C."/>
            <person name="Birren B."/>
        </authorList>
    </citation>
    <scope>NUCLEOTIDE SEQUENCE [LARGE SCALE GENOMIC DNA]</scope>
    <source>
        <strain evidence="8">1-1 BBBD Race 1</strain>
    </source>
</reference>
<dbReference type="GO" id="GO:0005524">
    <property type="term" value="F:ATP binding"/>
    <property type="evidence" value="ECO:0007669"/>
    <property type="project" value="UniProtKB-KW"/>
</dbReference>
<dbReference type="STRING" id="630390.A0A180GEV5"/>